<accession>A0A523W6I5</accession>
<dbReference type="AlphaFoldDB" id="A0A523W6I5"/>
<reference evidence="1 2" key="1">
    <citation type="submission" date="2019-03" db="EMBL/GenBank/DDBJ databases">
        <title>Metabolic potential of uncultured bacteria and archaea associated with petroleum seepage in deep-sea sediments.</title>
        <authorList>
            <person name="Dong X."/>
            <person name="Hubert C."/>
        </authorList>
    </citation>
    <scope>NUCLEOTIDE SEQUENCE [LARGE SCALE GENOMIC DNA]</scope>
    <source>
        <strain evidence="1">E29_bin52</strain>
    </source>
</reference>
<evidence type="ECO:0000313" key="1">
    <source>
        <dbReference type="EMBL" id="TET62620.1"/>
    </source>
</evidence>
<proteinExistence type="predicted"/>
<gene>
    <name evidence="1" type="ORF">E3J48_03965</name>
</gene>
<dbReference type="Proteomes" id="UP000319130">
    <property type="component" value="Unassembled WGS sequence"/>
</dbReference>
<name>A0A523W6I5_UNCAE</name>
<dbReference type="EMBL" id="SOIZ01000173">
    <property type="protein sequence ID" value="TET62620.1"/>
    <property type="molecule type" value="Genomic_DNA"/>
</dbReference>
<protein>
    <submittedName>
        <fullName evidence="1">Uncharacterized protein</fullName>
    </submittedName>
</protein>
<sequence length="72" mass="8263">MPRGFGSRGFSGLGYWGQGANPYPFCRRFPWLSRRWWATPYAPYYAGGIPGYPGTGYPPYYGRGVGYPYYSW</sequence>
<evidence type="ECO:0000313" key="2">
    <source>
        <dbReference type="Proteomes" id="UP000319130"/>
    </source>
</evidence>
<organism evidence="1 2">
    <name type="scientific">Aerophobetes bacterium</name>
    <dbReference type="NCBI Taxonomy" id="2030807"/>
    <lineage>
        <taxon>Bacteria</taxon>
        <taxon>Candidatus Aerophobota</taxon>
    </lineage>
</organism>
<comment type="caution">
    <text evidence="1">The sequence shown here is derived from an EMBL/GenBank/DDBJ whole genome shotgun (WGS) entry which is preliminary data.</text>
</comment>